<dbReference type="EMBL" id="DXES01000177">
    <property type="protein sequence ID" value="HIX66257.1"/>
    <property type="molecule type" value="Genomic_DNA"/>
</dbReference>
<protein>
    <submittedName>
        <fullName evidence="2">Stage III sporulation protein AF</fullName>
    </submittedName>
</protein>
<feature type="transmembrane region" description="Helical" evidence="1">
    <location>
        <begin position="33"/>
        <end position="53"/>
    </location>
</feature>
<evidence type="ECO:0000313" key="3">
    <source>
        <dbReference type="Proteomes" id="UP000886800"/>
    </source>
</evidence>
<name>A0A9D1WS76_9FIRM</name>
<accession>A0A9D1WS76</accession>
<organism evidence="2 3">
    <name type="scientific">Candidatus Anaerotruncus excrementipullorum</name>
    <dbReference type="NCBI Taxonomy" id="2838465"/>
    <lineage>
        <taxon>Bacteria</taxon>
        <taxon>Bacillati</taxon>
        <taxon>Bacillota</taxon>
        <taxon>Clostridia</taxon>
        <taxon>Eubacteriales</taxon>
        <taxon>Oscillospiraceae</taxon>
        <taxon>Anaerotruncus</taxon>
    </lineage>
</organism>
<keyword evidence="1" id="KW-0472">Membrane</keyword>
<proteinExistence type="predicted"/>
<reference evidence="2" key="1">
    <citation type="journal article" date="2021" name="PeerJ">
        <title>Extensive microbial diversity within the chicken gut microbiome revealed by metagenomics and culture.</title>
        <authorList>
            <person name="Gilroy R."/>
            <person name="Ravi A."/>
            <person name="Getino M."/>
            <person name="Pursley I."/>
            <person name="Horton D.L."/>
            <person name="Alikhan N.F."/>
            <person name="Baker D."/>
            <person name="Gharbi K."/>
            <person name="Hall N."/>
            <person name="Watson M."/>
            <person name="Adriaenssens E.M."/>
            <person name="Foster-Nyarko E."/>
            <person name="Jarju S."/>
            <person name="Secka A."/>
            <person name="Antonio M."/>
            <person name="Oren A."/>
            <person name="Chaudhuri R.R."/>
            <person name="La Ragione R."/>
            <person name="Hildebrand F."/>
            <person name="Pallen M.J."/>
        </authorList>
    </citation>
    <scope>NUCLEOTIDE SEQUENCE</scope>
    <source>
        <strain evidence="2">CHK188-5543</strain>
    </source>
</reference>
<evidence type="ECO:0000256" key="1">
    <source>
        <dbReference type="SAM" id="Phobius"/>
    </source>
</evidence>
<keyword evidence="1" id="KW-1133">Transmembrane helix</keyword>
<evidence type="ECO:0000313" key="2">
    <source>
        <dbReference type="EMBL" id="HIX66257.1"/>
    </source>
</evidence>
<reference evidence="2" key="2">
    <citation type="submission" date="2021-04" db="EMBL/GenBank/DDBJ databases">
        <authorList>
            <person name="Gilroy R."/>
        </authorList>
    </citation>
    <scope>NUCLEOTIDE SEQUENCE</scope>
    <source>
        <strain evidence="2">CHK188-5543</strain>
    </source>
</reference>
<keyword evidence="1" id="KW-0812">Transmembrane</keyword>
<dbReference type="Proteomes" id="UP000886800">
    <property type="component" value="Unassembled WGS sequence"/>
</dbReference>
<sequence length="166" mass="17337">MEAVRQWAFGLCAAAVACALAQLVLPGAGMQRVFRITCSVFFLCCLLSPVALAPGDLRLAAGRQAVLGQVEARSQQLEASLQASALALARENLRLAAGEKLAQLGVEGGKISVDVHAQGEGGISISGCELRLPEGYADRAQEIEAALEAYLGVPVGIGWEKEEVYG</sequence>
<dbReference type="PROSITE" id="PS51257">
    <property type="entry name" value="PROKAR_LIPOPROTEIN"/>
    <property type="match status" value="1"/>
</dbReference>
<comment type="caution">
    <text evidence="2">The sequence shown here is derived from an EMBL/GenBank/DDBJ whole genome shotgun (WGS) entry which is preliminary data.</text>
</comment>
<dbReference type="AlphaFoldDB" id="A0A9D1WS76"/>
<gene>
    <name evidence="2" type="ORF">H9736_08425</name>
</gene>